<evidence type="ECO:0000313" key="1">
    <source>
        <dbReference type="EMBL" id="CAI2196940.1"/>
    </source>
</evidence>
<organism evidence="1 2">
    <name type="scientific">Funneliformis geosporum</name>
    <dbReference type="NCBI Taxonomy" id="1117311"/>
    <lineage>
        <taxon>Eukaryota</taxon>
        <taxon>Fungi</taxon>
        <taxon>Fungi incertae sedis</taxon>
        <taxon>Mucoromycota</taxon>
        <taxon>Glomeromycotina</taxon>
        <taxon>Glomeromycetes</taxon>
        <taxon>Glomerales</taxon>
        <taxon>Glomeraceae</taxon>
        <taxon>Funneliformis</taxon>
    </lineage>
</organism>
<keyword evidence="2" id="KW-1185">Reference proteome</keyword>
<gene>
    <name evidence="1" type="ORF">FWILDA_LOCUS17828</name>
</gene>
<reference evidence="1" key="1">
    <citation type="submission" date="2022-08" db="EMBL/GenBank/DDBJ databases">
        <authorList>
            <person name="Kallberg Y."/>
            <person name="Tangrot J."/>
            <person name="Rosling A."/>
        </authorList>
    </citation>
    <scope>NUCLEOTIDE SEQUENCE</scope>
    <source>
        <strain evidence="1">Wild A</strain>
    </source>
</reference>
<sequence length="235" mass="27164">ISFMAIENEGSTERINGTYRYILRLYDRLINGQKALITLMNIQVFFDILVPNGETSDKCKEKSYLRIYMNGTGKRKKAIQAIQEKNFETTSDDLYSFHQKQGKETSPLCPHEIYVSIKDFCLLEDLTIISDQFPISAFLWDRTLKDDPKPLKQICLVDVEIEPDLHWITIICRNQIGVKSENDFVKKYLVKAPEKGEEDLEEKEYIGNPIKIKISVGDYFTSSFLKLSDCVLIDV</sequence>
<evidence type="ECO:0000313" key="2">
    <source>
        <dbReference type="Proteomes" id="UP001153678"/>
    </source>
</evidence>
<feature type="non-terminal residue" evidence="1">
    <location>
        <position position="235"/>
    </location>
</feature>
<accession>A0A9W4T869</accession>
<protein>
    <submittedName>
        <fullName evidence="1">1604_t:CDS:1</fullName>
    </submittedName>
</protein>
<dbReference type="AlphaFoldDB" id="A0A9W4T869"/>
<comment type="caution">
    <text evidence="1">The sequence shown here is derived from an EMBL/GenBank/DDBJ whole genome shotgun (WGS) entry which is preliminary data.</text>
</comment>
<proteinExistence type="predicted"/>
<dbReference type="EMBL" id="CAMKVN010015288">
    <property type="protein sequence ID" value="CAI2196940.1"/>
    <property type="molecule type" value="Genomic_DNA"/>
</dbReference>
<dbReference type="Proteomes" id="UP001153678">
    <property type="component" value="Unassembled WGS sequence"/>
</dbReference>
<name>A0A9W4T869_9GLOM</name>